<dbReference type="GO" id="GO:0008270">
    <property type="term" value="F:zinc ion binding"/>
    <property type="evidence" value="ECO:0007669"/>
    <property type="project" value="UniProtKB-KW"/>
</dbReference>
<dbReference type="PANTHER" id="PTHR11685">
    <property type="entry name" value="RBR FAMILY RING FINGER AND IBR DOMAIN-CONTAINING"/>
    <property type="match status" value="1"/>
</dbReference>
<organism evidence="11 12">
    <name type="scientific">Marmota monax</name>
    <name type="common">Woodchuck</name>
    <dbReference type="NCBI Taxonomy" id="9995"/>
    <lineage>
        <taxon>Eukaryota</taxon>
        <taxon>Metazoa</taxon>
        <taxon>Chordata</taxon>
        <taxon>Craniata</taxon>
        <taxon>Vertebrata</taxon>
        <taxon>Euteleostomi</taxon>
        <taxon>Mammalia</taxon>
        <taxon>Eutheria</taxon>
        <taxon>Euarchontoglires</taxon>
        <taxon>Glires</taxon>
        <taxon>Rodentia</taxon>
        <taxon>Sciuromorpha</taxon>
        <taxon>Sciuridae</taxon>
        <taxon>Xerinae</taxon>
        <taxon>Marmotini</taxon>
        <taxon>Marmota</taxon>
    </lineage>
</organism>
<accession>A0A5E4DBD9</accession>
<evidence type="ECO:0000256" key="8">
    <source>
        <dbReference type="ARBA" id="ARBA00022833"/>
    </source>
</evidence>
<dbReference type="AlphaFoldDB" id="A0A5E4DBD9"/>
<name>A0A5E4DBD9_MARMO</name>
<dbReference type="Gene3D" id="1.20.120.1750">
    <property type="match status" value="1"/>
</dbReference>
<evidence type="ECO:0000313" key="12">
    <source>
        <dbReference type="Proteomes" id="UP000335636"/>
    </source>
</evidence>
<keyword evidence="12" id="KW-1185">Reference proteome</keyword>
<evidence type="ECO:0000256" key="9">
    <source>
        <dbReference type="SAM" id="MobiDB-lite"/>
    </source>
</evidence>
<dbReference type="EMBL" id="CABDUW010009645">
    <property type="protein sequence ID" value="VTJ91594.1"/>
    <property type="molecule type" value="Genomic_DNA"/>
</dbReference>
<gene>
    <name evidence="11" type="ORF">MONAX_5E033715</name>
</gene>
<evidence type="ECO:0000256" key="2">
    <source>
        <dbReference type="ARBA" id="ARBA00012251"/>
    </source>
</evidence>
<dbReference type="InterPro" id="IPR017907">
    <property type="entry name" value="Znf_RING_CS"/>
</dbReference>
<evidence type="ECO:0000256" key="6">
    <source>
        <dbReference type="ARBA" id="ARBA00022771"/>
    </source>
</evidence>
<dbReference type="SUPFAM" id="SSF57850">
    <property type="entry name" value="RING/U-box"/>
    <property type="match status" value="2"/>
</dbReference>
<comment type="catalytic activity">
    <reaction evidence="1">
        <text>[E2 ubiquitin-conjugating enzyme]-S-ubiquitinyl-L-cysteine + [acceptor protein]-L-lysine = [E2 ubiquitin-conjugating enzyme]-L-cysteine + [acceptor protein]-N(6)-ubiquitinyl-L-lysine.</text>
        <dbReference type="EC" id="2.3.2.31"/>
    </reaction>
</comment>
<dbReference type="InterPro" id="IPR031127">
    <property type="entry name" value="E3_UB_ligase_RBR"/>
</dbReference>
<sequence>MGLQTPQLVQCKACDMEFCSACRARWHPGQGCPETMPITFLPGETSSAFRMEGDDAPIKRCPKCKVYIERDEGCAQMMCKSCKHAFCWYCLESLDVSTAAGPGGFEGQAAVGKDQPFPESLEVIPGNGKVTRADIVLSCGMSTQSATCPGNPFSSSGPGRSGRLGVPPGFQGR</sequence>
<keyword evidence="3" id="KW-0808">Transferase</keyword>
<dbReference type="InterPro" id="IPR044066">
    <property type="entry name" value="TRIAD_supradom"/>
</dbReference>
<dbReference type="Pfam" id="PF01485">
    <property type="entry name" value="IBR"/>
    <property type="match status" value="1"/>
</dbReference>
<keyword evidence="4" id="KW-0479">Metal-binding</keyword>
<keyword evidence="7" id="KW-0833">Ubl conjugation pathway</keyword>
<evidence type="ECO:0000256" key="1">
    <source>
        <dbReference type="ARBA" id="ARBA00001798"/>
    </source>
</evidence>
<dbReference type="GO" id="GO:0061630">
    <property type="term" value="F:ubiquitin protein ligase activity"/>
    <property type="evidence" value="ECO:0007669"/>
    <property type="project" value="UniProtKB-EC"/>
</dbReference>
<evidence type="ECO:0000256" key="3">
    <source>
        <dbReference type="ARBA" id="ARBA00022679"/>
    </source>
</evidence>
<dbReference type="InterPro" id="IPR002867">
    <property type="entry name" value="IBR_dom"/>
</dbReference>
<dbReference type="GO" id="GO:0016567">
    <property type="term" value="P:protein ubiquitination"/>
    <property type="evidence" value="ECO:0007669"/>
    <property type="project" value="InterPro"/>
</dbReference>
<dbReference type="Proteomes" id="UP000335636">
    <property type="component" value="Unassembled WGS sequence"/>
</dbReference>
<dbReference type="EC" id="2.3.2.31" evidence="2"/>
<dbReference type="PROSITE" id="PS51873">
    <property type="entry name" value="TRIAD"/>
    <property type="match status" value="1"/>
</dbReference>
<protein>
    <recommendedName>
        <fullName evidence="2">RBR-type E3 ubiquitin transferase</fullName>
        <ecNumber evidence="2">2.3.2.31</ecNumber>
    </recommendedName>
</protein>
<dbReference type="PROSITE" id="PS00518">
    <property type="entry name" value="ZF_RING_1"/>
    <property type="match status" value="1"/>
</dbReference>
<keyword evidence="8" id="KW-0862">Zinc</keyword>
<reference evidence="11" key="1">
    <citation type="submission" date="2019-04" db="EMBL/GenBank/DDBJ databases">
        <authorList>
            <person name="Alioto T."/>
            <person name="Alioto T."/>
        </authorList>
    </citation>
    <scope>NUCLEOTIDE SEQUENCE [LARGE SCALE GENOMIC DNA]</scope>
</reference>
<proteinExistence type="predicted"/>
<feature type="domain" description="RING-type" evidence="10">
    <location>
        <begin position="1"/>
        <end position="114"/>
    </location>
</feature>
<feature type="region of interest" description="Disordered" evidence="9">
    <location>
        <begin position="144"/>
        <end position="173"/>
    </location>
</feature>
<feature type="compositionally biased region" description="Low complexity" evidence="9">
    <location>
        <begin position="149"/>
        <end position="173"/>
    </location>
</feature>
<evidence type="ECO:0000256" key="4">
    <source>
        <dbReference type="ARBA" id="ARBA00022723"/>
    </source>
</evidence>
<evidence type="ECO:0000259" key="10">
    <source>
        <dbReference type="PROSITE" id="PS51873"/>
    </source>
</evidence>
<dbReference type="Pfam" id="PF22191">
    <property type="entry name" value="IBR_1"/>
    <property type="match status" value="1"/>
</dbReference>
<comment type="caution">
    <text evidence="11">The sequence shown here is derived from an EMBL/GenBank/DDBJ whole genome shotgun (WGS) entry which is preliminary data.</text>
</comment>
<evidence type="ECO:0000256" key="7">
    <source>
        <dbReference type="ARBA" id="ARBA00022786"/>
    </source>
</evidence>
<keyword evidence="5" id="KW-0677">Repeat</keyword>
<keyword evidence="6" id="KW-0863">Zinc-finger</keyword>
<evidence type="ECO:0000313" key="11">
    <source>
        <dbReference type="EMBL" id="VTJ91594.1"/>
    </source>
</evidence>
<evidence type="ECO:0000256" key="5">
    <source>
        <dbReference type="ARBA" id="ARBA00022737"/>
    </source>
</evidence>